<dbReference type="Gene3D" id="3.40.50.300">
    <property type="entry name" value="P-loop containing nucleotide triphosphate hydrolases"/>
    <property type="match status" value="1"/>
</dbReference>
<dbReference type="PROSITE" id="PS50293">
    <property type="entry name" value="TPR_REGION"/>
    <property type="match status" value="1"/>
</dbReference>
<dbReference type="PANTHER" id="PTHR44216">
    <property type="entry name" value="PROTEIN O-MANNOSYL-TRANSFERASE TMTC2"/>
    <property type="match status" value="1"/>
</dbReference>
<dbReference type="PROSITE" id="PS50005">
    <property type="entry name" value="TPR"/>
    <property type="match status" value="3"/>
</dbReference>
<gene>
    <name evidence="1" type="ORF">METZ01_LOCUS176948</name>
</gene>
<dbReference type="SUPFAM" id="SSF48452">
    <property type="entry name" value="TPR-like"/>
    <property type="match status" value="1"/>
</dbReference>
<organism evidence="1">
    <name type="scientific">marine metagenome</name>
    <dbReference type="NCBI Taxonomy" id="408172"/>
    <lineage>
        <taxon>unclassified sequences</taxon>
        <taxon>metagenomes</taxon>
        <taxon>ecological metagenomes</taxon>
    </lineage>
</organism>
<accession>A0A382CDZ9</accession>
<dbReference type="Pfam" id="PF13431">
    <property type="entry name" value="TPR_17"/>
    <property type="match status" value="1"/>
</dbReference>
<dbReference type="Pfam" id="PF13469">
    <property type="entry name" value="Sulfotransfer_3"/>
    <property type="match status" value="1"/>
</dbReference>
<dbReference type="EMBL" id="UINC01033975">
    <property type="protein sequence ID" value="SVB24094.1"/>
    <property type="molecule type" value="Genomic_DNA"/>
</dbReference>
<protein>
    <submittedName>
        <fullName evidence="1">Uncharacterized protein</fullName>
    </submittedName>
</protein>
<sequence length="517" mass="59473">RYDDAEKMALLITQEFPENQFAWKVLGALLGQKGMKAEALNATQKAVQLVPQDAEAHNNLGITLKEVGRLEEAEASYTQAIALKSDYAKAHNNLGVTLKELGRLEEAEASYRQAISLKPDFADAYLNLCELLEKSNKLDETVLVIKNAIGKVVEKEADFLYYEALILFREENYEIAGRLITKIKEDELTEKIKSSFLKLKGDLHHYKKDYSVAFEAFKAMNEKVKDSSEYKKQAAENIFNQQREIVFQIEQLQEESSYKTAIRATWLQPTFLIGFPRSGTTLLDSILRSHSKIDVVEEKPMLSKMVSRLGNISKISAIEEIDNTEAETLSGFYFEELKKYSQIGKGTVVIDKFPLNILKVPLINQIFPQAKFVLALRHPLDCVFSSWMQPFEMNPAMANMVDLDKVVDFYCTAMEIFHLCQTRYALNIHRVRYEDLVLDFEGEVSNILRFLNLKWEEGLRNYQETAFARGMISTPSYSQVVKPIYNTASYRWKNYKKYLAPYKTRLAPWLQEYGYLS</sequence>
<feature type="non-terminal residue" evidence="1">
    <location>
        <position position="1"/>
    </location>
</feature>
<dbReference type="Pfam" id="PF00515">
    <property type="entry name" value="TPR_1"/>
    <property type="match status" value="1"/>
</dbReference>
<dbReference type="AlphaFoldDB" id="A0A382CDZ9"/>
<dbReference type="InterPro" id="IPR027417">
    <property type="entry name" value="P-loop_NTPase"/>
</dbReference>
<proteinExistence type="predicted"/>
<dbReference type="GO" id="GO:0005789">
    <property type="term" value="C:endoplasmic reticulum membrane"/>
    <property type="evidence" value="ECO:0007669"/>
    <property type="project" value="TreeGrafter"/>
</dbReference>
<dbReference type="PANTHER" id="PTHR44216:SF3">
    <property type="entry name" value="PROTEIN O-MANNOSYL-TRANSFERASE TMTC2"/>
    <property type="match status" value="1"/>
</dbReference>
<reference evidence="1" key="1">
    <citation type="submission" date="2018-05" db="EMBL/GenBank/DDBJ databases">
        <authorList>
            <person name="Lanie J.A."/>
            <person name="Ng W.-L."/>
            <person name="Kazmierczak K.M."/>
            <person name="Andrzejewski T.M."/>
            <person name="Davidsen T.M."/>
            <person name="Wayne K.J."/>
            <person name="Tettelin H."/>
            <person name="Glass J.I."/>
            <person name="Rusch D."/>
            <person name="Podicherti R."/>
            <person name="Tsui H.-C.T."/>
            <person name="Winkler M.E."/>
        </authorList>
    </citation>
    <scope>NUCLEOTIDE SEQUENCE</scope>
</reference>
<dbReference type="GO" id="GO:0035269">
    <property type="term" value="P:protein O-linked glycosylation via mannose"/>
    <property type="evidence" value="ECO:0007669"/>
    <property type="project" value="TreeGrafter"/>
</dbReference>
<dbReference type="InterPro" id="IPR052384">
    <property type="entry name" value="TMTC_O-mannosyltransferase"/>
</dbReference>
<name>A0A382CDZ9_9ZZZZ</name>
<evidence type="ECO:0000313" key="1">
    <source>
        <dbReference type="EMBL" id="SVB24094.1"/>
    </source>
</evidence>
<dbReference type="SUPFAM" id="SSF52540">
    <property type="entry name" value="P-loop containing nucleoside triphosphate hydrolases"/>
    <property type="match status" value="1"/>
</dbReference>
<dbReference type="GO" id="GO:0000030">
    <property type="term" value="F:mannosyltransferase activity"/>
    <property type="evidence" value="ECO:0007669"/>
    <property type="project" value="TreeGrafter"/>
</dbReference>
<dbReference type="InterPro" id="IPR011990">
    <property type="entry name" value="TPR-like_helical_dom_sf"/>
</dbReference>
<dbReference type="InterPro" id="IPR019734">
    <property type="entry name" value="TPR_rpt"/>
</dbReference>
<dbReference type="SMART" id="SM00028">
    <property type="entry name" value="TPR"/>
    <property type="match status" value="3"/>
</dbReference>
<dbReference type="Gene3D" id="1.25.40.10">
    <property type="entry name" value="Tetratricopeptide repeat domain"/>
    <property type="match status" value="3"/>
</dbReference>